<dbReference type="PANTHER" id="PTHR39966:SF3">
    <property type="entry name" value="DUF438 DOMAIN-CONTAINING PROTEIN"/>
    <property type="match status" value="1"/>
</dbReference>
<dbReference type="Proteomes" id="UP000182034">
    <property type="component" value="Unassembled WGS sequence"/>
</dbReference>
<dbReference type="OrthoDB" id="9769774at2"/>
<evidence type="ECO:0000313" key="3">
    <source>
        <dbReference type="Proteomes" id="UP000182034"/>
    </source>
</evidence>
<organism evidence="2 3">
    <name type="scientific">Chryseobacterium limigenitum</name>
    <dbReference type="NCBI Taxonomy" id="1612149"/>
    <lineage>
        <taxon>Bacteria</taxon>
        <taxon>Pseudomonadati</taxon>
        <taxon>Bacteroidota</taxon>
        <taxon>Flavobacteriia</taxon>
        <taxon>Flavobacteriales</taxon>
        <taxon>Weeksellaceae</taxon>
        <taxon>Chryseobacterium group</taxon>
        <taxon>Chryseobacterium</taxon>
    </lineage>
</organism>
<evidence type="ECO:0000313" key="2">
    <source>
        <dbReference type="EMBL" id="SFZ93187.1"/>
    </source>
</evidence>
<dbReference type="InterPro" id="IPR035965">
    <property type="entry name" value="PAS-like_dom_sf"/>
</dbReference>
<keyword evidence="3" id="KW-1185">Reference proteome</keyword>
<accession>A0A1K2INC7</accession>
<protein>
    <recommendedName>
        <fullName evidence="1">Hemerythrin-like domain-containing protein</fullName>
    </recommendedName>
</protein>
<proteinExistence type="predicted"/>
<dbReference type="SUPFAM" id="SSF55785">
    <property type="entry name" value="PYP-like sensor domain (PAS domain)"/>
    <property type="match status" value="1"/>
</dbReference>
<dbReference type="Gene3D" id="3.30.450.20">
    <property type="entry name" value="PAS domain"/>
    <property type="match status" value="1"/>
</dbReference>
<evidence type="ECO:0000259" key="1">
    <source>
        <dbReference type="Pfam" id="PF01814"/>
    </source>
</evidence>
<dbReference type="Pfam" id="PF13596">
    <property type="entry name" value="PAS_10"/>
    <property type="match status" value="1"/>
</dbReference>
<dbReference type="Pfam" id="PF01814">
    <property type="entry name" value="Hemerythrin"/>
    <property type="match status" value="1"/>
</dbReference>
<dbReference type="RefSeq" id="WP_072408811.1">
    <property type="nucleotide sequence ID" value="NZ_FPKW01000004.1"/>
</dbReference>
<feature type="domain" description="Hemerythrin-like" evidence="1">
    <location>
        <begin position="15"/>
        <end position="128"/>
    </location>
</feature>
<sequence length="318" mass="38015">MVKEQFKAGHPVHTYLVEEELIITLLEELINTNPNEEFQKFYNLFNHLATVERRFERKENQLFPFLEQKGWTGPSRNMWSFHDTIRDIFRIIRKNIDDKDLDSAKQNIEYAGQNLKNLMEVEKRVLFPNAMDILSDEEWIKMREGENEIGWMLNESPAKYPDEVQYVHPSEDTTLRTEVVFDENASHFDEGYMTVEQVNLLFRTLPLDLTYVDENDRVIFYNRGEERVFPRSAGIIGREVRFCHPPKSVDTVLKILEAFRKGEQNEASFWFNYRDKLIYVRYFAVRDSEKNYRGVIEMSQDISETKKIEGERRLLEWE</sequence>
<dbReference type="Gene3D" id="1.20.120.520">
    <property type="entry name" value="nmb1532 protein domain like"/>
    <property type="match status" value="1"/>
</dbReference>
<dbReference type="InterPro" id="IPR012312">
    <property type="entry name" value="Hemerythrin-like"/>
</dbReference>
<dbReference type="GO" id="GO:0005886">
    <property type="term" value="C:plasma membrane"/>
    <property type="evidence" value="ECO:0007669"/>
    <property type="project" value="TreeGrafter"/>
</dbReference>
<dbReference type="EMBL" id="FPKW01000004">
    <property type="protein sequence ID" value="SFZ93187.1"/>
    <property type="molecule type" value="Genomic_DNA"/>
</dbReference>
<dbReference type="NCBIfam" id="TIGR00229">
    <property type="entry name" value="sensory_box"/>
    <property type="match status" value="1"/>
</dbReference>
<dbReference type="AlphaFoldDB" id="A0A1K2INC7"/>
<dbReference type="PANTHER" id="PTHR39966">
    <property type="entry name" value="BLL2471 PROTEIN-RELATED"/>
    <property type="match status" value="1"/>
</dbReference>
<reference evidence="3" key="1">
    <citation type="submission" date="2016-10" db="EMBL/GenBank/DDBJ databases">
        <authorList>
            <person name="Varghese N."/>
            <person name="Submissions S."/>
        </authorList>
    </citation>
    <scope>NUCLEOTIDE SEQUENCE [LARGE SCALE GENOMIC DNA]</scope>
    <source>
        <strain evidence="3">SUR2</strain>
    </source>
</reference>
<gene>
    <name evidence="2" type="ORF">SAMN05216324_104213</name>
</gene>
<dbReference type="InterPro" id="IPR000014">
    <property type="entry name" value="PAS"/>
</dbReference>
<dbReference type="STRING" id="1612149.SAMN05216324_104213"/>
<name>A0A1K2INC7_9FLAO</name>